<dbReference type="PANTHER" id="PTHR20371">
    <property type="entry name" value="ENOLASE-PHOSPHATASE E1"/>
    <property type="match status" value="1"/>
</dbReference>
<accession>A0AB40C0K5</accession>
<evidence type="ECO:0000313" key="1">
    <source>
        <dbReference type="Proteomes" id="UP001515500"/>
    </source>
</evidence>
<dbReference type="InterPro" id="IPR036412">
    <property type="entry name" value="HAD-like_sf"/>
</dbReference>
<organism evidence="1 2">
    <name type="scientific">Dioscorea cayennensis subsp. rotundata</name>
    <name type="common">White Guinea yam</name>
    <name type="synonym">Dioscorea rotundata</name>
    <dbReference type="NCBI Taxonomy" id="55577"/>
    <lineage>
        <taxon>Eukaryota</taxon>
        <taxon>Viridiplantae</taxon>
        <taxon>Streptophyta</taxon>
        <taxon>Embryophyta</taxon>
        <taxon>Tracheophyta</taxon>
        <taxon>Spermatophyta</taxon>
        <taxon>Magnoliopsida</taxon>
        <taxon>Liliopsida</taxon>
        <taxon>Dioscoreales</taxon>
        <taxon>Dioscoreaceae</taxon>
        <taxon>Dioscorea</taxon>
    </lineage>
</organism>
<dbReference type="Proteomes" id="UP001515500">
    <property type="component" value="Chromosome 10"/>
</dbReference>
<evidence type="ECO:0000313" key="2">
    <source>
        <dbReference type="RefSeq" id="XP_039133256.1"/>
    </source>
</evidence>
<proteinExistence type="predicted"/>
<name>A0AB40C0K5_DIOCR</name>
<protein>
    <submittedName>
        <fullName evidence="2">Probable bifunctional methylthioribulose-1-phosphate dehydratase/enolase-phosphatase E1 1</fullName>
    </submittedName>
</protein>
<reference evidence="2" key="1">
    <citation type="submission" date="2025-08" db="UniProtKB">
        <authorList>
            <consortium name="RefSeq"/>
        </authorList>
    </citation>
    <scope>IDENTIFICATION</scope>
</reference>
<dbReference type="PANTHER" id="PTHR20371:SF1">
    <property type="entry name" value="ENOLASE-PHOSPHATASE E1"/>
    <property type="match status" value="1"/>
</dbReference>
<dbReference type="AlphaFoldDB" id="A0AB40C0K5"/>
<sequence>MASMVANGGVSFTLVSSQAYFERMAMKEIRSLVHLQHDQVMQNGRMKEMNVFKAGCYQNFFNASIKKHQLVANWTSPDLDLVKYKRVFRHGGRCRNSTVMAELQNDNLISKPTRHCIVLDIEGTTTPISFVTDVLFPYARDNVQKHLMLTYGSQETKDDINLLRAQCDTGSF</sequence>
<dbReference type="RefSeq" id="XP_039133256.1">
    <property type="nucleotide sequence ID" value="XM_039277322.1"/>
</dbReference>
<dbReference type="SUPFAM" id="SSF56784">
    <property type="entry name" value="HAD-like"/>
    <property type="match status" value="1"/>
</dbReference>
<dbReference type="GO" id="GO:0019509">
    <property type="term" value="P:L-methionine salvage from methylthioadenosine"/>
    <property type="evidence" value="ECO:0007669"/>
    <property type="project" value="TreeGrafter"/>
</dbReference>
<gene>
    <name evidence="2" type="primary">LOC120270310</name>
</gene>
<keyword evidence="1" id="KW-1185">Reference proteome</keyword>
<dbReference type="Gene3D" id="1.10.720.60">
    <property type="match status" value="1"/>
</dbReference>
<dbReference type="GeneID" id="120270310"/>
<dbReference type="GO" id="GO:0043874">
    <property type="term" value="F:acireductone synthase activity"/>
    <property type="evidence" value="ECO:0007669"/>
    <property type="project" value="TreeGrafter"/>
</dbReference>